<keyword evidence="9" id="KW-1185">Reference proteome</keyword>
<dbReference type="Pfam" id="PF07683">
    <property type="entry name" value="CobW_C"/>
    <property type="match status" value="1"/>
</dbReference>
<evidence type="ECO:0000256" key="2">
    <source>
        <dbReference type="ARBA" id="ARBA00022801"/>
    </source>
</evidence>
<dbReference type="SUPFAM" id="SSF52540">
    <property type="entry name" value="P-loop containing nucleoside triphosphate hydrolases"/>
    <property type="match status" value="1"/>
</dbReference>
<evidence type="ECO:0000256" key="4">
    <source>
        <dbReference type="ARBA" id="ARBA00034320"/>
    </source>
</evidence>
<dbReference type="Pfam" id="PF02492">
    <property type="entry name" value="cobW"/>
    <property type="match status" value="1"/>
</dbReference>
<dbReference type="CDD" id="cd03112">
    <property type="entry name" value="CobW-like"/>
    <property type="match status" value="1"/>
</dbReference>
<keyword evidence="3" id="KW-0143">Chaperone</keyword>
<evidence type="ECO:0000259" key="7">
    <source>
        <dbReference type="SMART" id="SM00833"/>
    </source>
</evidence>
<dbReference type="PANTHER" id="PTHR13748">
    <property type="entry name" value="COBW-RELATED"/>
    <property type="match status" value="1"/>
</dbReference>
<dbReference type="InterPro" id="IPR003495">
    <property type="entry name" value="CobW/HypB/UreG_nucleotide-bd"/>
</dbReference>
<protein>
    <submittedName>
        <fullName evidence="8">GTPase, G3E family</fullName>
    </submittedName>
</protein>
<dbReference type="InterPro" id="IPR011629">
    <property type="entry name" value="CobW-like_C"/>
</dbReference>
<keyword evidence="1" id="KW-0547">Nucleotide-binding</keyword>
<dbReference type="SUPFAM" id="SSF90002">
    <property type="entry name" value="Hypothetical protein YjiA, C-terminal domain"/>
    <property type="match status" value="1"/>
</dbReference>
<dbReference type="OrthoDB" id="9808822at2"/>
<organism evidence="8 9">
    <name type="scientific">Cognatishimia maritima</name>
    <dbReference type="NCBI Taxonomy" id="870908"/>
    <lineage>
        <taxon>Bacteria</taxon>
        <taxon>Pseudomonadati</taxon>
        <taxon>Pseudomonadota</taxon>
        <taxon>Alphaproteobacteria</taxon>
        <taxon>Rhodobacterales</taxon>
        <taxon>Paracoccaceae</taxon>
        <taxon>Cognatishimia</taxon>
    </lineage>
</organism>
<dbReference type="RefSeq" id="WP_084604713.1">
    <property type="nucleotide sequence ID" value="NZ_FQWM01000001.1"/>
</dbReference>
<dbReference type="PANTHER" id="PTHR13748:SF62">
    <property type="entry name" value="COBW DOMAIN-CONTAINING PROTEIN"/>
    <property type="match status" value="1"/>
</dbReference>
<accession>A0A1M5LDH1</accession>
<evidence type="ECO:0000256" key="1">
    <source>
        <dbReference type="ARBA" id="ARBA00022741"/>
    </source>
</evidence>
<dbReference type="EMBL" id="FQWM01000001">
    <property type="protein sequence ID" value="SHG63067.1"/>
    <property type="molecule type" value="Genomic_DNA"/>
</dbReference>
<sequence>MMDNSVPTYSFGGFLGAGKTTLINHLLRQADGRRFVVFVNDFGALNIDYDLIETVEADRIALSNGCVCCSLNDDLVQSMVEFCRSDPPDAFMIEASGVANPRALDASLQALAQAGLAHAQSRVYVLDADQFGGLDYADTEDLVDHAAASDLVVVNKSDLVDSERMSEITALLARSAPRVNLHKTSYGQLSFACIEPAGLKVASDAAPFCETVNAEAFETYSFDGIPLLSQTRLNDLADALKTMCLRAKGVVRLAEEPDTAFQVQLVGQRLDVRPLEISSDRSSRLVAIGWLDTIDPNILENLLGIDPISSSPHDHHA</sequence>
<dbReference type="Proteomes" id="UP000184211">
    <property type="component" value="Unassembled WGS sequence"/>
</dbReference>
<evidence type="ECO:0000313" key="8">
    <source>
        <dbReference type="EMBL" id="SHG63067.1"/>
    </source>
</evidence>
<evidence type="ECO:0000256" key="5">
    <source>
        <dbReference type="ARBA" id="ARBA00045658"/>
    </source>
</evidence>
<comment type="similarity">
    <text evidence="4">Belongs to the SIMIBI class G3E GTPase family. ZNG1 subfamily.</text>
</comment>
<gene>
    <name evidence="8" type="ORF">SAMN04488044_1228</name>
</gene>
<dbReference type="AlphaFoldDB" id="A0A1M5LDH1"/>
<evidence type="ECO:0000256" key="3">
    <source>
        <dbReference type="ARBA" id="ARBA00023186"/>
    </source>
</evidence>
<reference evidence="9" key="1">
    <citation type="submission" date="2016-11" db="EMBL/GenBank/DDBJ databases">
        <authorList>
            <person name="Varghese N."/>
            <person name="Submissions S."/>
        </authorList>
    </citation>
    <scope>NUCLEOTIDE SEQUENCE [LARGE SCALE GENOMIC DNA]</scope>
    <source>
        <strain evidence="9">DSM 28223</strain>
    </source>
</reference>
<comment type="catalytic activity">
    <reaction evidence="6">
        <text>GTP + H2O = GDP + phosphate + H(+)</text>
        <dbReference type="Rhea" id="RHEA:19669"/>
        <dbReference type="ChEBI" id="CHEBI:15377"/>
        <dbReference type="ChEBI" id="CHEBI:15378"/>
        <dbReference type="ChEBI" id="CHEBI:37565"/>
        <dbReference type="ChEBI" id="CHEBI:43474"/>
        <dbReference type="ChEBI" id="CHEBI:58189"/>
    </reaction>
    <physiologicalReaction direction="left-to-right" evidence="6">
        <dbReference type="Rhea" id="RHEA:19670"/>
    </physiologicalReaction>
</comment>
<dbReference type="InterPro" id="IPR036627">
    <property type="entry name" value="CobW-likC_sf"/>
</dbReference>
<feature type="domain" description="CobW C-terminal" evidence="7">
    <location>
        <begin position="217"/>
        <end position="303"/>
    </location>
</feature>
<dbReference type="InterPro" id="IPR027417">
    <property type="entry name" value="P-loop_NTPase"/>
</dbReference>
<proteinExistence type="inferred from homology"/>
<name>A0A1M5LDH1_9RHOB</name>
<comment type="function">
    <text evidence="5">Zinc chaperone that directly transfers zinc cofactor to target proteins, thereby activating them. Zinc is transferred from the CXCC motif in the GTPase domain to the zinc binding site in target proteins in a process requiring GTP hydrolysis.</text>
</comment>
<dbReference type="Gene3D" id="3.40.50.300">
    <property type="entry name" value="P-loop containing nucleotide triphosphate hydrolases"/>
    <property type="match status" value="1"/>
</dbReference>
<dbReference type="STRING" id="870908.SAMN04488044_1228"/>
<dbReference type="GO" id="GO:0016787">
    <property type="term" value="F:hydrolase activity"/>
    <property type="evidence" value="ECO:0007669"/>
    <property type="project" value="UniProtKB-KW"/>
</dbReference>
<dbReference type="GO" id="GO:0005737">
    <property type="term" value="C:cytoplasm"/>
    <property type="evidence" value="ECO:0007669"/>
    <property type="project" value="TreeGrafter"/>
</dbReference>
<dbReference type="Gene3D" id="3.30.1220.10">
    <property type="entry name" value="CobW-like, C-terminal domain"/>
    <property type="match status" value="1"/>
</dbReference>
<evidence type="ECO:0000313" key="9">
    <source>
        <dbReference type="Proteomes" id="UP000184211"/>
    </source>
</evidence>
<keyword evidence="2" id="KW-0378">Hydrolase</keyword>
<evidence type="ECO:0000256" key="6">
    <source>
        <dbReference type="ARBA" id="ARBA00049117"/>
    </source>
</evidence>
<dbReference type="InterPro" id="IPR051316">
    <property type="entry name" value="Zinc-reg_GTPase_activator"/>
</dbReference>
<dbReference type="GO" id="GO:0000166">
    <property type="term" value="F:nucleotide binding"/>
    <property type="evidence" value="ECO:0007669"/>
    <property type="project" value="UniProtKB-KW"/>
</dbReference>
<dbReference type="SMART" id="SM00833">
    <property type="entry name" value="CobW_C"/>
    <property type="match status" value="1"/>
</dbReference>